<gene>
    <name evidence="1" type="ORF">F2Q69_00054869</name>
</gene>
<accession>A0A8S9MTM5</accession>
<dbReference type="Proteomes" id="UP000712600">
    <property type="component" value="Unassembled WGS sequence"/>
</dbReference>
<evidence type="ECO:0000313" key="2">
    <source>
        <dbReference type="Proteomes" id="UP000712600"/>
    </source>
</evidence>
<reference evidence="1" key="1">
    <citation type="submission" date="2019-12" db="EMBL/GenBank/DDBJ databases">
        <title>Genome sequencing and annotation of Brassica cretica.</title>
        <authorList>
            <person name="Studholme D.J."/>
            <person name="Sarris P."/>
        </authorList>
    </citation>
    <scope>NUCLEOTIDE SEQUENCE</scope>
    <source>
        <strain evidence="1">PFS-109/04</strain>
        <tissue evidence="1">Leaf</tissue>
    </source>
</reference>
<dbReference type="AlphaFoldDB" id="A0A8S9MTM5"/>
<name>A0A8S9MTM5_BRACR</name>
<sequence>MIHSVKKLEPDKLFDQKHFQNDNDIPSDFCFRKPCDSFVCFKDTCFDLSFPSHELITDDLFSPTCAWKELMDKHVFKMLNIISCLDTILDRHVQSRIQSQRSESIEQDYKPQVWRFMYSRKMASKL</sequence>
<protein>
    <submittedName>
        <fullName evidence="1">Uncharacterized protein</fullName>
    </submittedName>
</protein>
<organism evidence="1 2">
    <name type="scientific">Brassica cretica</name>
    <name type="common">Mustard</name>
    <dbReference type="NCBI Taxonomy" id="69181"/>
    <lineage>
        <taxon>Eukaryota</taxon>
        <taxon>Viridiplantae</taxon>
        <taxon>Streptophyta</taxon>
        <taxon>Embryophyta</taxon>
        <taxon>Tracheophyta</taxon>
        <taxon>Spermatophyta</taxon>
        <taxon>Magnoliopsida</taxon>
        <taxon>eudicotyledons</taxon>
        <taxon>Gunneridae</taxon>
        <taxon>Pentapetalae</taxon>
        <taxon>rosids</taxon>
        <taxon>malvids</taxon>
        <taxon>Brassicales</taxon>
        <taxon>Brassicaceae</taxon>
        <taxon>Brassiceae</taxon>
        <taxon>Brassica</taxon>
    </lineage>
</organism>
<comment type="caution">
    <text evidence="1">The sequence shown here is derived from an EMBL/GenBank/DDBJ whole genome shotgun (WGS) entry which is preliminary data.</text>
</comment>
<dbReference type="EMBL" id="QGKX02002183">
    <property type="protein sequence ID" value="KAF3486621.1"/>
    <property type="molecule type" value="Genomic_DNA"/>
</dbReference>
<evidence type="ECO:0000313" key="1">
    <source>
        <dbReference type="EMBL" id="KAF3486621.1"/>
    </source>
</evidence>
<proteinExistence type="predicted"/>